<evidence type="ECO:0000313" key="1">
    <source>
        <dbReference type="EMBL" id="EID51296.1"/>
    </source>
</evidence>
<dbReference type="EMBL" id="AJJQ01000025">
    <property type="protein sequence ID" value="EID51296.1"/>
    <property type="molecule type" value="Genomic_DNA"/>
</dbReference>
<dbReference type="Proteomes" id="UP000004863">
    <property type="component" value="Unassembled WGS sequence"/>
</dbReference>
<keyword evidence="2" id="KW-1185">Reference proteome</keyword>
<comment type="caution">
    <text evidence="1">The sequence shown here is derived from an EMBL/GenBank/DDBJ whole genome shotgun (WGS) entry which is preliminary data.</text>
</comment>
<accession>I0UTU3</accession>
<reference evidence="1" key="1">
    <citation type="submission" date="2012-03" db="EMBL/GenBank/DDBJ databases">
        <authorList>
            <person name="Durkin A.S."/>
            <person name="McCorrison J."/>
            <person name="Torralba M."/>
            <person name="Gillis M."/>
            <person name="Methe B."/>
            <person name="Sutton G."/>
            <person name="Nelson K.E."/>
        </authorList>
    </citation>
    <scope>NUCLEOTIDE SEQUENCE [LARGE SCALE GENOMIC DNA]</scope>
    <source>
        <strain evidence="1">F0474</strain>
    </source>
</reference>
<name>I0UTU3_9MICC</name>
<dbReference type="AlphaFoldDB" id="I0UTU3"/>
<sequence length="44" mass="5211">MVVAQIYDEKTISSIIIRLEGESLFVYVKRRELSLMNNPSYKIY</sequence>
<organism evidence="1 2">
    <name type="scientific">Rothia aeria F0474</name>
    <dbReference type="NCBI Taxonomy" id="1125724"/>
    <lineage>
        <taxon>Bacteria</taxon>
        <taxon>Bacillati</taxon>
        <taxon>Actinomycetota</taxon>
        <taxon>Actinomycetes</taxon>
        <taxon>Micrococcales</taxon>
        <taxon>Micrococcaceae</taxon>
        <taxon>Rothia</taxon>
    </lineage>
</organism>
<protein>
    <submittedName>
        <fullName evidence="1">Uncharacterized protein</fullName>
    </submittedName>
</protein>
<gene>
    <name evidence="1" type="ORF">HMPREF1324_2336</name>
</gene>
<evidence type="ECO:0000313" key="2">
    <source>
        <dbReference type="Proteomes" id="UP000004863"/>
    </source>
</evidence>
<proteinExistence type="predicted"/>